<keyword evidence="2" id="KW-1185">Reference proteome</keyword>
<organism evidence="1 2">
    <name type="scientific">Halobacteroides halobius (strain ATCC 35273 / DSM 5150 / MD-1)</name>
    <dbReference type="NCBI Taxonomy" id="748449"/>
    <lineage>
        <taxon>Bacteria</taxon>
        <taxon>Bacillati</taxon>
        <taxon>Bacillota</taxon>
        <taxon>Clostridia</taxon>
        <taxon>Halanaerobiales</taxon>
        <taxon>Halobacteroidaceae</taxon>
        <taxon>Halobacteroides</taxon>
    </lineage>
</organism>
<evidence type="ECO:0008006" key="3">
    <source>
        <dbReference type="Google" id="ProtNLM"/>
    </source>
</evidence>
<dbReference type="eggNOG" id="COG0802">
    <property type="taxonomic scope" value="Bacteria"/>
</dbReference>
<evidence type="ECO:0000313" key="1">
    <source>
        <dbReference type="EMBL" id="AGB41616.1"/>
    </source>
</evidence>
<gene>
    <name evidence="1" type="ordered locus">Halha_1679</name>
</gene>
<evidence type="ECO:0000313" key="2">
    <source>
        <dbReference type="Proteomes" id="UP000010880"/>
    </source>
</evidence>
<dbReference type="RefSeq" id="WP_015327332.1">
    <property type="nucleotide sequence ID" value="NC_019978.1"/>
</dbReference>
<dbReference type="KEGG" id="hhl:Halha_1679"/>
<dbReference type="GO" id="GO:0000166">
    <property type="term" value="F:nucleotide binding"/>
    <property type="evidence" value="ECO:0007669"/>
    <property type="project" value="InterPro"/>
</dbReference>
<dbReference type="STRING" id="748449.Halha_1679"/>
<dbReference type="Gene3D" id="3.30.980.10">
    <property type="entry name" value="Threonyl-trna Synthetase, Chain A, domain 2"/>
    <property type="match status" value="1"/>
</dbReference>
<dbReference type="InterPro" id="IPR018163">
    <property type="entry name" value="Thr/Ala-tRNA-synth_IIc_edit"/>
</dbReference>
<dbReference type="AlphaFoldDB" id="L0K9C3"/>
<name>L0K9C3_HALHC</name>
<proteinExistence type="predicted"/>
<accession>L0K9C3</accession>
<dbReference type="EMBL" id="CP003359">
    <property type="protein sequence ID" value="AGB41616.1"/>
    <property type="molecule type" value="Genomic_DNA"/>
</dbReference>
<sequence>MNPSFAQSVYFAPRGKKRLMNLGKQISLGYLDPEDKLIGLIGDAGAGKSLLIRGMFPGLTLTNDDHGVNIRPLPLLSEAEEGQFTTHTYHIDARFEAAFTQPWKLAKAIKKSIQQEKRVIVEHFDLLASQLDLKADMLIGVGEEVLITRPGVFGPYPEEIAKIVFNSIVNRRMAHTAEDLTIHALQEMGIDRPNPYYHSDIKSGFVLQFTEKLDIDINKAETRVKNYIKQGVNVKAYDEEHIKIGDDIYSCTGPRIHVKSTDKIEGFHLKDLKFDSKSGLYLLAGLVGEEKSQFELSHI</sequence>
<dbReference type="HOGENOM" id="CLU_911225_0_0_9"/>
<reference evidence="2" key="1">
    <citation type="submission" date="2012-02" db="EMBL/GenBank/DDBJ databases">
        <title>The complete genome of Halobacteroides halobius DSM 5150.</title>
        <authorList>
            <person name="Lucas S."/>
            <person name="Copeland A."/>
            <person name="Lapidus A."/>
            <person name="Glavina del Rio T."/>
            <person name="Dalin E."/>
            <person name="Tice H."/>
            <person name="Bruce D."/>
            <person name="Goodwin L."/>
            <person name="Pitluck S."/>
            <person name="Peters L."/>
            <person name="Mikhailova N."/>
            <person name="Gu W."/>
            <person name="Kyrpides N."/>
            <person name="Mavromatis K."/>
            <person name="Ivanova N."/>
            <person name="Brettin T."/>
            <person name="Detter J.C."/>
            <person name="Han C."/>
            <person name="Larimer F."/>
            <person name="Land M."/>
            <person name="Hauser L."/>
            <person name="Markowitz V."/>
            <person name="Cheng J.-F."/>
            <person name="Hugenholtz P."/>
            <person name="Woyke T."/>
            <person name="Wu D."/>
            <person name="Tindall B."/>
            <person name="Pomrenke H."/>
            <person name="Brambilla E."/>
            <person name="Klenk H.-P."/>
            <person name="Eisen J.A."/>
        </authorList>
    </citation>
    <scope>NUCLEOTIDE SEQUENCE [LARGE SCALE GENOMIC DNA]</scope>
    <source>
        <strain evidence="2">ATCC 35273 / DSM 5150 / MD-1</strain>
    </source>
</reference>
<protein>
    <recommendedName>
        <fullName evidence="3">Alanine-tRNA synthetase second additional domain-containing protein</fullName>
    </recommendedName>
</protein>
<dbReference type="Proteomes" id="UP000010880">
    <property type="component" value="Chromosome"/>
</dbReference>
<dbReference type="SUPFAM" id="SSF55186">
    <property type="entry name" value="ThrRS/AlaRS common domain"/>
    <property type="match status" value="1"/>
</dbReference>